<dbReference type="Gene3D" id="2.130.10.10">
    <property type="entry name" value="YVTN repeat-like/Quinoprotein amine dehydrogenase"/>
    <property type="match status" value="2"/>
</dbReference>
<name>A0A0C9W4Y6_SPHS4</name>
<feature type="repeat" description="WD" evidence="3">
    <location>
        <begin position="144"/>
        <end position="176"/>
    </location>
</feature>
<feature type="non-terminal residue" evidence="4">
    <location>
        <position position="1"/>
    </location>
</feature>
<dbReference type="InterPro" id="IPR001680">
    <property type="entry name" value="WD40_rpt"/>
</dbReference>
<dbReference type="CDD" id="cd00200">
    <property type="entry name" value="WD40"/>
    <property type="match status" value="1"/>
</dbReference>
<accession>A0A0C9W4Y6</accession>
<dbReference type="InterPro" id="IPR036322">
    <property type="entry name" value="WD40_repeat_dom_sf"/>
</dbReference>
<evidence type="ECO:0000256" key="1">
    <source>
        <dbReference type="ARBA" id="ARBA00022574"/>
    </source>
</evidence>
<feature type="repeat" description="WD" evidence="3">
    <location>
        <begin position="101"/>
        <end position="142"/>
    </location>
</feature>
<gene>
    <name evidence="4" type="ORF">M422DRAFT_131939</name>
</gene>
<feature type="repeat" description="WD" evidence="3">
    <location>
        <begin position="54"/>
        <end position="95"/>
    </location>
</feature>
<evidence type="ECO:0000313" key="5">
    <source>
        <dbReference type="Proteomes" id="UP000054279"/>
    </source>
</evidence>
<sequence>FMEPIAYSPSHIYISALPFCSQDSMVSQWARKVPSLPVVQLLQSTLDQPLIFELQGHRHLVKSVSFSPDGRYIASGSDDHTVRLWSVETGMPTGMPIGQPYEGHTDWVRSVSFSPDGRYIVSGSDDDTVRLWSVETGMPVGQPYEGHTYSVRSVSFSPDGRYIASGSDDHIVRLWS</sequence>
<dbReference type="Pfam" id="PF00400">
    <property type="entry name" value="WD40"/>
    <property type="match status" value="3"/>
</dbReference>
<dbReference type="HOGENOM" id="CLU_000288_57_18_1"/>
<dbReference type="Proteomes" id="UP000054279">
    <property type="component" value="Unassembled WGS sequence"/>
</dbReference>
<dbReference type="PANTHER" id="PTHR19879:SF9">
    <property type="entry name" value="TRANSCRIPTION INITIATION FACTOR TFIID SUBUNIT 5"/>
    <property type="match status" value="1"/>
</dbReference>
<reference evidence="4 5" key="1">
    <citation type="submission" date="2014-06" db="EMBL/GenBank/DDBJ databases">
        <title>Evolutionary Origins and Diversification of the Mycorrhizal Mutualists.</title>
        <authorList>
            <consortium name="DOE Joint Genome Institute"/>
            <consortium name="Mycorrhizal Genomics Consortium"/>
            <person name="Kohler A."/>
            <person name="Kuo A."/>
            <person name="Nagy L.G."/>
            <person name="Floudas D."/>
            <person name="Copeland A."/>
            <person name="Barry K.W."/>
            <person name="Cichocki N."/>
            <person name="Veneault-Fourrey C."/>
            <person name="LaButti K."/>
            <person name="Lindquist E.A."/>
            <person name="Lipzen A."/>
            <person name="Lundell T."/>
            <person name="Morin E."/>
            <person name="Murat C."/>
            <person name="Riley R."/>
            <person name="Ohm R."/>
            <person name="Sun H."/>
            <person name="Tunlid A."/>
            <person name="Henrissat B."/>
            <person name="Grigoriev I.V."/>
            <person name="Hibbett D.S."/>
            <person name="Martin F."/>
        </authorList>
    </citation>
    <scope>NUCLEOTIDE SEQUENCE [LARGE SCALE GENOMIC DNA]</scope>
    <source>
        <strain evidence="4 5">SS14</strain>
    </source>
</reference>
<evidence type="ECO:0000256" key="2">
    <source>
        <dbReference type="ARBA" id="ARBA00022737"/>
    </source>
</evidence>
<dbReference type="AlphaFoldDB" id="A0A0C9W4Y6"/>
<dbReference type="PROSITE" id="PS50082">
    <property type="entry name" value="WD_REPEATS_2"/>
    <property type="match status" value="3"/>
</dbReference>
<dbReference type="PRINTS" id="PR00320">
    <property type="entry name" value="GPROTEINBRPT"/>
</dbReference>
<dbReference type="InterPro" id="IPR020472">
    <property type="entry name" value="WD40_PAC1"/>
</dbReference>
<evidence type="ECO:0000313" key="4">
    <source>
        <dbReference type="EMBL" id="KIJ46753.1"/>
    </source>
</evidence>
<protein>
    <recommendedName>
        <fullName evidence="6">WD40 repeat-like protein</fullName>
    </recommendedName>
</protein>
<feature type="non-terminal residue" evidence="4">
    <location>
        <position position="176"/>
    </location>
</feature>
<dbReference type="EMBL" id="KN837105">
    <property type="protein sequence ID" value="KIJ46753.1"/>
    <property type="molecule type" value="Genomic_DNA"/>
</dbReference>
<evidence type="ECO:0008006" key="6">
    <source>
        <dbReference type="Google" id="ProtNLM"/>
    </source>
</evidence>
<dbReference type="OrthoDB" id="2615105at2759"/>
<dbReference type="SUPFAM" id="SSF50978">
    <property type="entry name" value="WD40 repeat-like"/>
    <property type="match status" value="1"/>
</dbReference>
<dbReference type="InterPro" id="IPR015943">
    <property type="entry name" value="WD40/YVTN_repeat-like_dom_sf"/>
</dbReference>
<dbReference type="PROSITE" id="PS50294">
    <property type="entry name" value="WD_REPEATS_REGION"/>
    <property type="match status" value="3"/>
</dbReference>
<keyword evidence="5" id="KW-1185">Reference proteome</keyword>
<evidence type="ECO:0000256" key="3">
    <source>
        <dbReference type="PROSITE-ProRule" id="PRU00221"/>
    </source>
</evidence>
<keyword evidence="1 3" id="KW-0853">WD repeat</keyword>
<dbReference type="SMART" id="SM00320">
    <property type="entry name" value="WD40"/>
    <property type="match status" value="3"/>
</dbReference>
<organism evidence="4 5">
    <name type="scientific">Sphaerobolus stellatus (strain SS14)</name>
    <dbReference type="NCBI Taxonomy" id="990650"/>
    <lineage>
        <taxon>Eukaryota</taxon>
        <taxon>Fungi</taxon>
        <taxon>Dikarya</taxon>
        <taxon>Basidiomycota</taxon>
        <taxon>Agaricomycotina</taxon>
        <taxon>Agaricomycetes</taxon>
        <taxon>Phallomycetidae</taxon>
        <taxon>Geastrales</taxon>
        <taxon>Sphaerobolaceae</taxon>
        <taxon>Sphaerobolus</taxon>
    </lineage>
</organism>
<proteinExistence type="predicted"/>
<dbReference type="PANTHER" id="PTHR19879">
    <property type="entry name" value="TRANSCRIPTION INITIATION FACTOR TFIID"/>
    <property type="match status" value="1"/>
</dbReference>
<keyword evidence="2" id="KW-0677">Repeat</keyword>